<name>A0ABN9X300_9DINO</name>
<protein>
    <submittedName>
        <fullName evidence="2">Uncharacterized protein</fullName>
    </submittedName>
</protein>
<evidence type="ECO:0000256" key="1">
    <source>
        <dbReference type="SAM" id="MobiDB-lite"/>
    </source>
</evidence>
<proteinExistence type="predicted"/>
<comment type="caution">
    <text evidence="2">The sequence shown here is derived from an EMBL/GenBank/DDBJ whole genome shotgun (WGS) entry which is preliminary data.</text>
</comment>
<feature type="region of interest" description="Disordered" evidence="1">
    <location>
        <begin position="27"/>
        <end position="234"/>
    </location>
</feature>
<feature type="region of interest" description="Disordered" evidence="1">
    <location>
        <begin position="259"/>
        <end position="280"/>
    </location>
</feature>
<evidence type="ECO:0000313" key="2">
    <source>
        <dbReference type="EMBL" id="CAK0891968.1"/>
    </source>
</evidence>
<dbReference type="EMBL" id="CAUYUJ010019543">
    <property type="protein sequence ID" value="CAK0891968.1"/>
    <property type="molecule type" value="Genomic_DNA"/>
</dbReference>
<sequence length="310" mass="32570">MASAMSMPMQRAVRFCVKNTFIDDIDAGVGEEQPPFLPRSRTEPLPQSAPSDCEEPSGADSEGDESPNSAGNGPETPRRRPVARESGALARPGAAACPAPVKRTASLRAKDTVVDVDDAEEDDEGAQLPFPPRSRTEPVARLVSLESTDCGDDLRSDSGSDEGGSDCTREDHCEYPAHTPFAAATPTPWPDTREAQQLRFFPSPAPPRAPPPDAPADPRAAPRRAPPRALAAPGALAISARDRSLAVSRAGGACRVQWSVDAKKLRGSDKQAVSPPLELSLRPGAPPATFKLLLCPSGGDSFRKAGGVGQ</sequence>
<feature type="non-terminal residue" evidence="2">
    <location>
        <position position="310"/>
    </location>
</feature>
<evidence type="ECO:0000313" key="3">
    <source>
        <dbReference type="Proteomes" id="UP001189429"/>
    </source>
</evidence>
<feature type="compositionally biased region" description="Acidic residues" evidence="1">
    <location>
        <begin position="52"/>
        <end position="65"/>
    </location>
</feature>
<dbReference type="Proteomes" id="UP001189429">
    <property type="component" value="Unassembled WGS sequence"/>
</dbReference>
<gene>
    <name evidence="2" type="ORF">PCOR1329_LOCUS71743</name>
</gene>
<accession>A0ABN9X300</accession>
<feature type="compositionally biased region" description="Acidic residues" evidence="1">
    <location>
        <begin position="114"/>
        <end position="125"/>
    </location>
</feature>
<feature type="compositionally biased region" description="Low complexity" evidence="1">
    <location>
        <begin position="88"/>
        <end position="100"/>
    </location>
</feature>
<feature type="compositionally biased region" description="Low complexity" evidence="1">
    <location>
        <begin position="176"/>
        <end position="186"/>
    </location>
</feature>
<keyword evidence="3" id="KW-1185">Reference proteome</keyword>
<reference evidence="2" key="1">
    <citation type="submission" date="2023-10" db="EMBL/GenBank/DDBJ databases">
        <authorList>
            <person name="Chen Y."/>
            <person name="Shah S."/>
            <person name="Dougan E. K."/>
            <person name="Thang M."/>
            <person name="Chan C."/>
        </authorList>
    </citation>
    <scope>NUCLEOTIDE SEQUENCE [LARGE SCALE GENOMIC DNA]</scope>
</reference>
<feature type="compositionally biased region" description="Pro residues" evidence="1">
    <location>
        <begin position="203"/>
        <end position="215"/>
    </location>
</feature>
<organism evidence="2 3">
    <name type="scientific">Prorocentrum cordatum</name>
    <dbReference type="NCBI Taxonomy" id="2364126"/>
    <lineage>
        <taxon>Eukaryota</taxon>
        <taxon>Sar</taxon>
        <taxon>Alveolata</taxon>
        <taxon>Dinophyceae</taxon>
        <taxon>Prorocentrales</taxon>
        <taxon>Prorocentraceae</taxon>
        <taxon>Prorocentrum</taxon>
    </lineage>
</organism>